<dbReference type="SUPFAM" id="SSF56925">
    <property type="entry name" value="OMPA-like"/>
    <property type="match status" value="1"/>
</dbReference>
<keyword evidence="6" id="KW-1185">Reference proteome</keyword>
<sequence>MNRGHKNKIVASALTALAMTCVIPMAHAQQSRSNGGVSVQMGVGEKYNRTTVNYETAPLWNYDFGGNWGRLDLTGELGVSYWWAHQGAHPSSAWQLNAIPMFRWWLGDRFFVEAGVGPTVFNKTRFADKTISTAFQFGDHIGLGFQLTESSRISLRYSHFSNASIKTPNPGLDVTQLTYTYLF</sequence>
<feature type="active site" description="Charge relay system" evidence="2">
    <location>
        <position position="161"/>
    </location>
</feature>
<feature type="active site" description="Charge relay system" evidence="2">
    <location>
        <position position="173"/>
    </location>
</feature>
<evidence type="ECO:0000256" key="2">
    <source>
        <dbReference type="PIRSR" id="PIRSR029681-1"/>
    </source>
</evidence>
<feature type="site" description="Critical for activity" evidence="3">
    <location>
        <position position="162"/>
    </location>
</feature>
<comment type="subunit">
    <text evidence="1">Homodimer.</text>
</comment>
<dbReference type="Proteomes" id="UP000215767">
    <property type="component" value="Unassembled WGS sequence"/>
</dbReference>
<gene>
    <name evidence="5" type="ORF">CAL28_09015</name>
</gene>
<comment type="similarity">
    <text evidence="1">Belongs to the PagL family.</text>
</comment>
<evidence type="ECO:0000256" key="1">
    <source>
        <dbReference type="PIRNR" id="PIRNR029681"/>
    </source>
</evidence>
<dbReference type="InterPro" id="IPR018550">
    <property type="entry name" value="Lipid-A_deacylase-rel"/>
</dbReference>
<accession>A0A261UCJ6</accession>
<feature type="active site" description="Charge relay system" evidence="2">
    <location>
        <position position="159"/>
    </location>
</feature>
<dbReference type="Gene3D" id="2.40.160.20">
    <property type="match status" value="1"/>
</dbReference>
<evidence type="ECO:0000313" key="6">
    <source>
        <dbReference type="Proteomes" id="UP000215767"/>
    </source>
</evidence>
<comment type="subcellular location">
    <subcellularLocation>
        <location evidence="1">Cell outer membrane</location>
        <topology evidence="1">Multi-pass membrane protein</topology>
    </subcellularLocation>
</comment>
<dbReference type="InterPro" id="IPR011250">
    <property type="entry name" value="OMP/PagP_B-barrel"/>
</dbReference>
<dbReference type="OrthoDB" id="5297282at2"/>
<evidence type="ECO:0000256" key="3">
    <source>
        <dbReference type="PIRSR" id="PIRSR029681-2"/>
    </source>
</evidence>
<organism evidence="5 6">
    <name type="scientific">Bordetella genomosp. 11</name>
    <dbReference type="NCBI Taxonomy" id="1416808"/>
    <lineage>
        <taxon>Bacteria</taxon>
        <taxon>Pseudomonadati</taxon>
        <taxon>Pseudomonadota</taxon>
        <taxon>Betaproteobacteria</taxon>
        <taxon>Burkholderiales</taxon>
        <taxon>Alcaligenaceae</taxon>
        <taxon>Bordetella</taxon>
    </lineage>
</organism>
<comment type="function">
    <text evidence="1">Has lipid A 3-O-deacylase activity. Hydrolyzes the ester bond at the 3 position of lipid A, a bioactive component of lipopolysaccharide (LPS), thereby releasing the primary fatty acyl moiety.</text>
</comment>
<proteinExistence type="inferred from homology"/>
<feature type="signal peptide" evidence="4">
    <location>
        <begin position="1"/>
        <end position="28"/>
    </location>
</feature>
<reference evidence="6" key="1">
    <citation type="submission" date="2017-05" db="EMBL/GenBank/DDBJ databases">
        <title>Complete and WGS of Bordetella genogroups.</title>
        <authorList>
            <person name="Spilker T."/>
            <person name="Lipuma J."/>
        </authorList>
    </citation>
    <scope>NUCLEOTIDE SEQUENCE [LARGE SCALE GENOMIC DNA]</scope>
    <source>
        <strain evidence="6">AU8856</strain>
    </source>
</reference>
<comment type="catalytic activity">
    <reaction evidence="1">
        <text>a 3-(acyloxy)acyl derivative of bacterial toxin + H2O = a 3-hydroxyacyl derivative of bacterial toxin + a fatty acid + H(+)</text>
        <dbReference type="Rhea" id="RHEA:12032"/>
        <dbReference type="ChEBI" id="CHEBI:15377"/>
        <dbReference type="ChEBI" id="CHEBI:15378"/>
        <dbReference type="ChEBI" id="CHEBI:28868"/>
        <dbReference type="ChEBI" id="CHEBI:136853"/>
        <dbReference type="ChEBI" id="CHEBI:140675"/>
        <dbReference type="EC" id="3.1.1.77"/>
    </reaction>
</comment>
<evidence type="ECO:0000256" key="4">
    <source>
        <dbReference type="SAM" id="SignalP"/>
    </source>
</evidence>
<dbReference type="GO" id="GO:0050528">
    <property type="term" value="F:acyloxyacyl hydrolase activity"/>
    <property type="evidence" value="ECO:0007669"/>
    <property type="project" value="UniProtKB-EC"/>
</dbReference>
<dbReference type="EMBL" id="NEVS01000004">
    <property type="protein sequence ID" value="OZI59649.1"/>
    <property type="molecule type" value="Genomic_DNA"/>
</dbReference>
<evidence type="ECO:0000313" key="5">
    <source>
        <dbReference type="EMBL" id="OZI59649.1"/>
    </source>
</evidence>
<feature type="chain" id="PRO_5013238184" description="Lipid A deacylase" evidence="4">
    <location>
        <begin position="29"/>
        <end position="183"/>
    </location>
</feature>
<keyword evidence="4" id="KW-0732">Signal</keyword>
<dbReference type="PIRSF" id="PIRSF029681">
    <property type="entry name" value="PagL"/>
    <property type="match status" value="1"/>
</dbReference>
<name>A0A261UCJ6_9BORD</name>
<dbReference type="AlphaFoldDB" id="A0A261UCJ6"/>
<comment type="caution">
    <text evidence="5">The sequence shown here is derived from an EMBL/GenBank/DDBJ whole genome shotgun (WGS) entry which is preliminary data.</text>
</comment>
<dbReference type="Pfam" id="PF09411">
    <property type="entry name" value="PagL"/>
    <property type="match status" value="1"/>
</dbReference>
<keyword evidence="1" id="KW-0998">Cell outer membrane</keyword>
<dbReference type="GO" id="GO:0009279">
    <property type="term" value="C:cell outer membrane"/>
    <property type="evidence" value="ECO:0007669"/>
    <property type="project" value="UniProtKB-SubCell"/>
</dbReference>
<keyword evidence="1" id="KW-0472">Membrane</keyword>
<keyword evidence="1" id="KW-0378">Hydrolase</keyword>
<dbReference type="EC" id="3.1.1.77" evidence="1"/>
<protein>
    <recommendedName>
        <fullName evidence="1">Lipid A deacylase</fullName>
        <ecNumber evidence="1">3.1.1.77</ecNumber>
    </recommendedName>
    <alternativeName>
        <fullName evidence="1">LPS 3-O-deacylase</fullName>
    </alternativeName>
    <alternativeName>
        <fullName evidence="1">Outer membrane enzyme</fullName>
    </alternativeName>
</protein>